<reference evidence="1 2" key="1">
    <citation type="submission" date="2018-10" db="EMBL/GenBank/DDBJ databases">
        <title>Genomic Encyclopedia of Archaeal and Bacterial Type Strains, Phase II (KMG-II): from individual species to whole genera.</title>
        <authorList>
            <person name="Goeker M."/>
        </authorList>
    </citation>
    <scope>NUCLEOTIDE SEQUENCE [LARGE SCALE GENOMIC DNA]</scope>
    <source>
        <strain evidence="1 2">DSM 15149</strain>
    </source>
</reference>
<dbReference type="Proteomes" id="UP000280955">
    <property type="component" value="Unassembled WGS sequence"/>
</dbReference>
<keyword evidence="2" id="KW-1185">Reference proteome</keyword>
<proteinExistence type="predicted"/>
<evidence type="ECO:0000313" key="2">
    <source>
        <dbReference type="Proteomes" id="UP000280955"/>
    </source>
</evidence>
<sequence>MNPPFVRIESVHDIKYPFNVRMELSTIHSHYMIIFELYLYLLSFKLPLCWLHSLTPVT</sequence>
<name>A0ABX9SQV8_9GAMM</name>
<organism evidence="1 2">
    <name type="scientific">Photorhabdus asymbiotica</name>
    <dbReference type="NCBI Taxonomy" id="291112"/>
    <lineage>
        <taxon>Bacteria</taxon>
        <taxon>Pseudomonadati</taxon>
        <taxon>Pseudomonadota</taxon>
        <taxon>Gammaproteobacteria</taxon>
        <taxon>Enterobacterales</taxon>
        <taxon>Morganellaceae</taxon>
        <taxon>Photorhabdus</taxon>
    </lineage>
</organism>
<protein>
    <submittedName>
        <fullName evidence="1">Uncharacterized protein</fullName>
    </submittedName>
</protein>
<dbReference type="EMBL" id="RBLJ01000001">
    <property type="protein sequence ID" value="RKS65848.1"/>
    <property type="molecule type" value="Genomic_DNA"/>
</dbReference>
<gene>
    <name evidence="1" type="ORF">BDD30_0117</name>
</gene>
<evidence type="ECO:0000313" key="1">
    <source>
        <dbReference type="EMBL" id="RKS65848.1"/>
    </source>
</evidence>
<comment type="caution">
    <text evidence="1">The sequence shown here is derived from an EMBL/GenBank/DDBJ whole genome shotgun (WGS) entry which is preliminary data.</text>
</comment>
<accession>A0ABX9SQV8</accession>